<dbReference type="EMBL" id="QGKW02001660">
    <property type="protein sequence ID" value="KAF2582087.1"/>
    <property type="molecule type" value="Genomic_DNA"/>
</dbReference>
<organism evidence="1 2">
    <name type="scientific">Brassica cretica</name>
    <name type="common">Mustard</name>
    <dbReference type="NCBI Taxonomy" id="69181"/>
    <lineage>
        <taxon>Eukaryota</taxon>
        <taxon>Viridiplantae</taxon>
        <taxon>Streptophyta</taxon>
        <taxon>Embryophyta</taxon>
        <taxon>Tracheophyta</taxon>
        <taxon>Spermatophyta</taxon>
        <taxon>Magnoliopsida</taxon>
        <taxon>eudicotyledons</taxon>
        <taxon>Gunneridae</taxon>
        <taxon>Pentapetalae</taxon>
        <taxon>rosids</taxon>
        <taxon>malvids</taxon>
        <taxon>Brassicales</taxon>
        <taxon>Brassicaceae</taxon>
        <taxon>Brassiceae</taxon>
        <taxon>Brassica</taxon>
    </lineage>
</organism>
<protein>
    <submittedName>
        <fullName evidence="1">Uncharacterized protein</fullName>
    </submittedName>
</protein>
<sequence>MGLQGPYSAFQGKSTPGTCSDFAFCRSEAGHYRVHMLYSTYDPSVTLTLLSTSGEAGFRLLPVFHSTFAMNIYHVFPNREDRASELVLLSYRIPLGGRIRSEYFVDVAAQCRFRPIRYSLSFGGSCPTAGVVVSFLSCSVQIERLGSPEYWIDRCFGGSTSLITDRGEFDFFLECLQLNALDKSIPRSSVISSRVCARGVGKIVPIGGIRCVWVVPVASLAPVNPVGVASVPESDPIGSMSLTLEGVVPTVWLGSIIALRKLRSVS</sequence>
<evidence type="ECO:0000313" key="1">
    <source>
        <dbReference type="EMBL" id="KAF2582087.1"/>
    </source>
</evidence>
<accession>A0A8S9JL21</accession>
<dbReference type="Proteomes" id="UP000712281">
    <property type="component" value="Unassembled WGS sequence"/>
</dbReference>
<comment type="caution">
    <text evidence="1">The sequence shown here is derived from an EMBL/GenBank/DDBJ whole genome shotgun (WGS) entry which is preliminary data.</text>
</comment>
<reference evidence="1" key="1">
    <citation type="submission" date="2019-12" db="EMBL/GenBank/DDBJ databases">
        <title>Genome sequencing and annotation of Brassica cretica.</title>
        <authorList>
            <person name="Studholme D.J."/>
            <person name="Sarris P.F."/>
        </authorList>
    </citation>
    <scope>NUCLEOTIDE SEQUENCE</scope>
    <source>
        <strain evidence="1">PFS-001/15</strain>
        <tissue evidence="1">Leaf</tissue>
    </source>
</reference>
<evidence type="ECO:0000313" key="2">
    <source>
        <dbReference type="Proteomes" id="UP000712281"/>
    </source>
</evidence>
<dbReference type="AlphaFoldDB" id="A0A8S9JL21"/>
<name>A0A8S9JL21_BRACR</name>
<gene>
    <name evidence="1" type="ORF">F2Q68_00005524</name>
</gene>
<proteinExistence type="predicted"/>